<proteinExistence type="predicted"/>
<protein>
    <recommendedName>
        <fullName evidence="5">PARP catalytic domain-containing protein</fullName>
    </recommendedName>
</protein>
<evidence type="ECO:0000259" key="5">
    <source>
        <dbReference type="Pfam" id="PF00644"/>
    </source>
</evidence>
<dbReference type="InterPro" id="IPR051838">
    <property type="entry name" value="ARTD_PARP"/>
</dbReference>
<dbReference type="GO" id="GO:0016779">
    <property type="term" value="F:nucleotidyltransferase activity"/>
    <property type="evidence" value="ECO:0007669"/>
    <property type="project" value="UniProtKB-KW"/>
</dbReference>
<dbReference type="Proteomes" id="UP000663193">
    <property type="component" value="Chromosome 6"/>
</dbReference>
<evidence type="ECO:0000256" key="2">
    <source>
        <dbReference type="ARBA" id="ARBA00022679"/>
    </source>
</evidence>
<keyword evidence="4" id="KW-0520">NAD</keyword>
<dbReference type="EMBL" id="CP069028">
    <property type="protein sequence ID" value="QRC96604.1"/>
    <property type="molecule type" value="Genomic_DNA"/>
</dbReference>
<name>A0A7U2F4W5_PHANO</name>
<dbReference type="Gene3D" id="3.90.228.10">
    <property type="match status" value="1"/>
</dbReference>
<sequence length="1433" mass="159638">MDTFKSSTTTTIERPNDKRLRMPWGKKTISLKNSVLFNKPNHSEEWHQAIDAAAGVLHPSDPKFPYGLLREQTEVYLKKKGKISQPDADIRLAILITSHEARDVAVAAAAHAITAKSLRALLHADLNVMQGSYWGLKMWLQCLIAANDGSSASVTDLEALWARKLLPFATKGQRAAEWFLAGVCHILREMALPNMDIVPEFAILASRAITDYATQLEGLRLKNDWAAAYESVLWMVELARTSPITTPPGHLLPEHILDSQFPVWRLWTYWKPNVQRIRHLASCDCEKLTLVSDLVALEGPDMITGQANTLRDGLVARYDGIKNFLQWRGIIVEVPNRTRESIGRVLERVACLLELGANDSGLGHVEKMLFFRDFLVARPITTKRLDIFEATCKIPYKPENNLYDAILQVWDNRDRLGGQHVIHIHSLLSVMEDASAEDLCNVTWEDWLRLGIENCMEECREAVCAHIDDGSSWTDLFLEYRAFGRTVNALRQFWPNRNEIIMPVMDGIESIVEIYKAVKAELSKPRKTMAVSHIRTADTKNTTKEASGLSFLVGEDETRHPLESYIEVFCRDRVLGREPMATPGESIIDALMQVWRSTSKPNIDLDRRKLAINVAGSAVVDSSLCGRCLTNVESTGLPDTSVEKLSDVMHKANGSMSEAIIDLTNLLSNGERWALCWFDLLELWLEGQTKASVFEEEEALEYSLRTMGIAQWIEFMQRIQTIFCPVQRHFRGSAVPRIPRILQPAHLSWITTLSKYTSTLIAFEGVAGIGSEAMRCIQTNHIWYTQTEIILECLRKVEGKRVEALMLKVVCKLKLNEHSILSVKECLDDLLKASPEAVEICYRIWDAKHEGLDIPGLPSKHIVTQKAVLVSAVSNEPDQSSTKASLAASVTVSRRAIPIAVAEIMIAGWIQSDDINENDKTAISSLAGILEMCVEWFSDETWTMKLKEATRFWEDIENEIIAEATRLEGLTKSMRKRDPKGTALLLQELGLPNNSQLDREMDDLPPGFIDIVERVGEDEAEINFPLNHFTDLQREAMGIPAGANTFLLRLVFPSTHSELFEFCVHFNTDKDLDTLDHTTCSTDARTTRMNVCKTSQSAFTWQLQSIIYTQIQIGNVNIADLHKRLKEKMSCLGQSCVACDVSLQASPKAQIKRSVPCDMVGCARLWYALPLDVRIPELRADIYVVDLMLTSVYAAALTGRTELLPACPIRNLEHVKTILNSLPSLKLISHAVNVSAVLRSYHKDAELLISWACVHHRGYIASATGLCKVPTMPAGTHQFVLANARPKLESDFISRMTWTGRKSDVLFHGTTLDRLPAILAQGLKVCSGTSLQRTGAAHGKGIYMAEDPSTSLAYASPSLSWRNSGLANMRLLLGCEVVAGAGKLTSGIHLVTDEISVLVRYIFLLVGGAQAPIAGHIVPAMASGMSALRTGAV</sequence>
<accession>A0A7U2F4W5</accession>
<evidence type="ECO:0000256" key="3">
    <source>
        <dbReference type="ARBA" id="ARBA00022695"/>
    </source>
</evidence>
<evidence type="ECO:0000256" key="4">
    <source>
        <dbReference type="ARBA" id="ARBA00023027"/>
    </source>
</evidence>
<keyword evidence="2" id="KW-0808">Transferase</keyword>
<dbReference type="Pfam" id="PF00644">
    <property type="entry name" value="PARP"/>
    <property type="match status" value="1"/>
</dbReference>
<keyword evidence="7" id="KW-1185">Reference proteome</keyword>
<dbReference type="PANTHER" id="PTHR21328">
    <property type="entry name" value="POLY ADP-RIBOSE POLYMERASE FAMILY, MEMBER PARP"/>
    <property type="match status" value="1"/>
</dbReference>
<evidence type="ECO:0000313" key="7">
    <source>
        <dbReference type="Proteomes" id="UP000663193"/>
    </source>
</evidence>
<feature type="domain" description="PARP catalytic" evidence="5">
    <location>
        <begin position="1300"/>
        <end position="1378"/>
    </location>
</feature>
<keyword evidence="3" id="KW-0548">Nucleotidyltransferase</keyword>
<reference evidence="7" key="1">
    <citation type="journal article" date="2021" name="BMC Genomics">
        <title>Chromosome-level genome assembly and manually-curated proteome of model necrotroph Parastagonospora nodorum Sn15 reveals a genome-wide trove of candidate effector homologs, and redundancy of virulence-related functions within an accessory chromosome.</title>
        <authorList>
            <person name="Bertazzoni S."/>
            <person name="Jones D.A.B."/>
            <person name="Phan H.T."/>
            <person name="Tan K.-C."/>
            <person name="Hane J.K."/>
        </authorList>
    </citation>
    <scope>NUCLEOTIDE SEQUENCE [LARGE SCALE GENOMIC DNA]</scope>
    <source>
        <strain evidence="7">SN15 / ATCC MYA-4574 / FGSC 10173)</strain>
    </source>
</reference>
<dbReference type="SUPFAM" id="SSF56399">
    <property type="entry name" value="ADP-ribosylation"/>
    <property type="match status" value="1"/>
</dbReference>
<gene>
    <name evidence="6" type="ORF">JI435_015070</name>
</gene>
<dbReference type="GO" id="GO:0003950">
    <property type="term" value="F:NAD+ poly-ADP-ribosyltransferase activity"/>
    <property type="evidence" value="ECO:0007669"/>
    <property type="project" value="InterPro"/>
</dbReference>
<dbReference type="VEuPathDB" id="FungiDB:JI435_015070"/>
<keyword evidence="1" id="KW-0328">Glycosyltransferase</keyword>
<dbReference type="OrthoDB" id="109543at2759"/>
<evidence type="ECO:0000256" key="1">
    <source>
        <dbReference type="ARBA" id="ARBA00022676"/>
    </source>
</evidence>
<organism evidence="6 7">
    <name type="scientific">Phaeosphaeria nodorum (strain SN15 / ATCC MYA-4574 / FGSC 10173)</name>
    <name type="common">Glume blotch fungus</name>
    <name type="synonym">Parastagonospora nodorum</name>
    <dbReference type="NCBI Taxonomy" id="321614"/>
    <lineage>
        <taxon>Eukaryota</taxon>
        <taxon>Fungi</taxon>
        <taxon>Dikarya</taxon>
        <taxon>Ascomycota</taxon>
        <taxon>Pezizomycotina</taxon>
        <taxon>Dothideomycetes</taxon>
        <taxon>Pleosporomycetidae</taxon>
        <taxon>Pleosporales</taxon>
        <taxon>Pleosporineae</taxon>
        <taxon>Phaeosphaeriaceae</taxon>
        <taxon>Parastagonospora</taxon>
    </lineage>
</organism>
<evidence type="ECO:0000313" key="6">
    <source>
        <dbReference type="EMBL" id="QRC96604.1"/>
    </source>
</evidence>
<dbReference type="InterPro" id="IPR012317">
    <property type="entry name" value="Poly(ADP-ribose)pol_cat_dom"/>
</dbReference>